<dbReference type="Proteomes" id="UP000192342">
    <property type="component" value="Unassembled WGS sequence"/>
</dbReference>
<comment type="caution">
    <text evidence="1">The sequence shown here is derived from an EMBL/GenBank/DDBJ whole genome shotgun (WGS) entry which is preliminary data.</text>
</comment>
<keyword evidence="2" id="KW-1185">Reference proteome</keyword>
<dbReference type="AlphaFoldDB" id="A0A1Y1SHK6"/>
<reference evidence="1 2" key="1">
    <citation type="submission" date="2013-04" db="EMBL/GenBank/DDBJ databases">
        <title>Oceanococcus atlanticus 22II-S10r2 Genome Sequencing.</title>
        <authorList>
            <person name="Lai Q."/>
            <person name="Li G."/>
            <person name="Shao Z."/>
        </authorList>
    </citation>
    <scope>NUCLEOTIDE SEQUENCE [LARGE SCALE GENOMIC DNA]</scope>
    <source>
        <strain evidence="1 2">22II-S10r2</strain>
    </source>
</reference>
<protein>
    <submittedName>
        <fullName evidence="1">Uncharacterized protein</fullName>
    </submittedName>
</protein>
<organism evidence="1 2">
    <name type="scientific">Oceanococcus atlanticus</name>
    <dbReference type="NCBI Taxonomy" id="1317117"/>
    <lineage>
        <taxon>Bacteria</taxon>
        <taxon>Pseudomonadati</taxon>
        <taxon>Pseudomonadota</taxon>
        <taxon>Gammaproteobacteria</taxon>
        <taxon>Chromatiales</taxon>
        <taxon>Oceanococcaceae</taxon>
        <taxon>Oceanococcus</taxon>
    </lineage>
</organism>
<evidence type="ECO:0000313" key="2">
    <source>
        <dbReference type="Proteomes" id="UP000192342"/>
    </source>
</evidence>
<proteinExistence type="predicted"/>
<evidence type="ECO:0000313" key="1">
    <source>
        <dbReference type="EMBL" id="ORE89136.1"/>
    </source>
</evidence>
<name>A0A1Y1SHK6_9GAMM</name>
<gene>
    <name evidence="1" type="ORF">ATO7_04635</name>
</gene>
<sequence length="74" mass="7843">MQGGGARGAACLGVYVLPLHSAAQWAVDAGMVLLQSPVGFSGQFFEQSACWRCGRNDINQGGVVHGLKKRVRRA</sequence>
<dbReference type="EMBL" id="AQQV01000001">
    <property type="protein sequence ID" value="ORE89136.1"/>
    <property type="molecule type" value="Genomic_DNA"/>
</dbReference>
<accession>A0A1Y1SHK6</accession>
<dbReference type="STRING" id="1317117.ATO7_04635"/>